<comment type="caution">
    <text evidence="1">The sequence shown here is derived from an EMBL/GenBank/DDBJ whole genome shotgun (WGS) entry which is preliminary data.</text>
</comment>
<proteinExistence type="predicted"/>
<name>A0A8K1GN22_9PASS</name>
<reference evidence="1" key="1">
    <citation type="submission" date="2019-04" db="EMBL/GenBank/DDBJ databases">
        <title>Genome assembly of Zosterops borbonicus 15179.</title>
        <authorList>
            <person name="Leroy T."/>
            <person name="Anselmetti Y."/>
            <person name="Tilak M.-K."/>
            <person name="Nabholz B."/>
        </authorList>
    </citation>
    <scope>NUCLEOTIDE SEQUENCE</scope>
    <source>
        <strain evidence="1">HGM_15179</strain>
        <tissue evidence="1">Muscle</tissue>
    </source>
</reference>
<sequence length="68" mass="7563">MSTPLLVLPHHLEDEFLQTPGNTAFCCIISHGQSIIVYAFGPETDTRCPWSSAEKGFVLSTYSVKRAY</sequence>
<dbReference type="EMBL" id="SWJQ01000143">
    <property type="protein sequence ID" value="TRZ20634.1"/>
    <property type="molecule type" value="Genomic_DNA"/>
</dbReference>
<dbReference type="Proteomes" id="UP000796761">
    <property type="component" value="Unassembled WGS sequence"/>
</dbReference>
<accession>A0A8K1GN22</accession>
<gene>
    <name evidence="1" type="ORF">HGM15179_006442</name>
</gene>
<protein>
    <submittedName>
        <fullName evidence="1">Uncharacterized protein</fullName>
    </submittedName>
</protein>
<keyword evidence="2" id="KW-1185">Reference proteome</keyword>
<evidence type="ECO:0000313" key="1">
    <source>
        <dbReference type="EMBL" id="TRZ20634.1"/>
    </source>
</evidence>
<dbReference type="AlphaFoldDB" id="A0A8K1GN22"/>
<evidence type="ECO:0000313" key="2">
    <source>
        <dbReference type="Proteomes" id="UP000796761"/>
    </source>
</evidence>
<organism evidence="1 2">
    <name type="scientific">Zosterops borbonicus</name>
    <dbReference type="NCBI Taxonomy" id="364589"/>
    <lineage>
        <taxon>Eukaryota</taxon>
        <taxon>Metazoa</taxon>
        <taxon>Chordata</taxon>
        <taxon>Craniata</taxon>
        <taxon>Vertebrata</taxon>
        <taxon>Euteleostomi</taxon>
        <taxon>Archelosauria</taxon>
        <taxon>Archosauria</taxon>
        <taxon>Dinosauria</taxon>
        <taxon>Saurischia</taxon>
        <taxon>Theropoda</taxon>
        <taxon>Coelurosauria</taxon>
        <taxon>Aves</taxon>
        <taxon>Neognathae</taxon>
        <taxon>Neoaves</taxon>
        <taxon>Telluraves</taxon>
        <taxon>Australaves</taxon>
        <taxon>Passeriformes</taxon>
        <taxon>Sylvioidea</taxon>
        <taxon>Zosteropidae</taxon>
        <taxon>Zosterops</taxon>
    </lineage>
</organism>